<gene>
    <name evidence="8" type="ORF">HNQ09_003171</name>
</gene>
<evidence type="ECO:0000256" key="1">
    <source>
        <dbReference type="ARBA" id="ARBA00000086"/>
    </source>
</evidence>
<keyword evidence="5" id="KW-0234">DNA repair</keyword>
<protein>
    <recommendedName>
        <fullName evidence="3">DNA-3-methyladenine glycosylase II</fullName>
        <ecNumber evidence="3">3.2.2.21</ecNumber>
    </recommendedName>
</protein>
<dbReference type="FunFam" id="1.10.340.30:FF:000004">
    <property type="entry name" value="DNA-3-methyladenine glycosylase II"/>
    <property type="match status" value="1"/>
</dbReference>
<dbReference type="AlphaFoldDB" id="A0A7W8GHH2"/>
<name>A0A7W8GHH2_9DEIO</name>
<dbReference type="GO" id="GO:0032993">
    <property type="term" value="C:protein-DNA complex"/>
    <property type="evidence" value="ECO:0007669"/>
    <property type="project" value="TreeGrafter"/>
</dbReference>
<evidence type="ECO:0000256" key="3">
    <source>
        <dbReference type="ARBA" id="ARBA00012000"/>
    </source>
</evidence>
<evidence type="ECO:0000256" key="5">
    <source>
        <dbReference type="ARBA" id="ARBA00023204"/>
    </source>
</evidence>
<dbReference type="CDD" id="cd00056">
    <property type="entry name" value="ENDO3c"/>
    <property type="match status" value="1"/>
</dbReference>
<keyword evidence="8" id="KW-0326">Glycosidase</keyword>
<evidence type="ECO:0000259" key="7">
    <source>
        <dbReference type="SMART" id="SM00478"/>
    </source>
</evidence>
<dbReference type="InterPro" id="IPR011257">
    <property type="entry name" value="DNA_glycosylase"/>
</dbReference>
<dbReference type="SUPFAM" id="SSF48150">
    <property type="entry name" value="DNA-glycosylase"/>
    <property type="match status" value="1"/>
</dbReference>
<evidence type="ECO:0000313" key="8">
    <source>
        <dbReference type="EMBL" id="MBB5235710.1"/>
    </source>
</evidence>
<dbReference type="EC" id="3.2.2.21" evidence="3"/>
<evidence type="ECO:0000313" key="9">
    <source>
        <dbReference type="Proteomes" id="UP000525389"/>
    </source>
</evidence>
<comment type="caution">
    <text evidence="8">The sequence shown here is derived from an EMBL/GenBank/DDBJ whole genome shotgun (WGS) entry which is preliminary data.</text>
</comment>
<proteinExistence type="inferred from homology"/>
<keyword evidence="8" id="KW-0378">Hydrolase</keyword>
<dbReference type="GO" id="GO:0008725">
    <property type="term" value="F:DNA-3-methyladenine glycosylase activity"/>
    <property type="evidence" value="ECO:0007669"/>
    <property type="project" value="TreeGrafter"/>
</dbReference>
<accession>A0A7W8GHH2</accession>
<dbReference type="GO" id="GO:0043916">
    <property type="term" value="F:DNA-7-methylguanine glycosylase activity"/>
    <property type="evidence" value="ECO:0007669"/>
    <property type="project" value="TreeGrafter"/>
</dbReference>
<evidence type="ECO:0000256" key="4">
    <source>
        <dbReference type="ARBA" id="ARBA00022763"/>
    </source>
</evidence>
<dbReference type="RefSeq" id="WP_343057863.1">
    <property type="nucleotide sequence ID" value="NZ_JACHFN010000015.1"/>
</dbReference>
<dbReference type="EMBL" id="JACHFN010000015">
    <property type="protein sequence ID" value="MBB5235710.1"/>
    <property type="molecule type" value="Genomic_DNA"/>
</dbReference>
<dbReference type="GO" id="GO:0006285">
    <property type="term" value="P:base-excision repair, AP site formation"/>
    <property type="evidence" value="ECO:0007669"/>
    <property type="project" value="TreeGrafter"/>
</dbReference>
<organism evidence="8 9">
    <name type="scientific">Deinococcus budaensis</name>
    <dbReference type="NCBI Taxonomy" id="1665626"/>
    <lineage>
        <taxon>Bacteria</taxon>
        <taxon>Thermotogati</taxon>
        <taxon>Deinococcota</taxon>
        <taxon>Deinococci</taxon>
        <taxon>Deinococcales</taxon>
        <taxon>Deinococcaceae</taxon>
        <taxon>Deinococcus</taxon>
    </lineage>
</organism>
<dbReference type="Gene3D" id="1.10.1670.40">
    <property type="match status" value="1"/>
</dbReference>
<reference evidence="8 9" key="1">
    <citation type="submission" date="2020-08" db="EMBL/GenBank/DDBJ databases">
        <title>Genomic Encyclopedia of Type Strains, Phase IV (KMG-IV): sequencing the most valuable type-strain genomes for metagenomic binning, comparative biology and taxonomic classification.</title>
        <authorList>
            <person name="Goeker M."/>
        </authorList>
    </citation>
    <scope>NUCLEOTIDE SEQUENCE [LARGE SCALE GENOMIC DNA]</scope>
    <source>
        <strain evidence="8 9">DSM 101791</strain>
    </source>
</reference>
<dbReference type="InterPro" id="IPR003265">
    <property type="entry name" value="HhH-GPD_domain"/>
</dbReference>
<keyword evidence="4" id="KW-0227">DNA damage</keyword>
<dbReference type="GO" id="GO:0005737">
    <property type="term" value="C:cytoplasm"/>
    <property type="evidence" value="ECO:0007669"/>
    <property type="project" value="TreeGrafter"/>
</dbReference>
<dbReference type="GO" id="GO:0032131">
    <property type="term" value="F:alkylated DNA binding"/>
    <property type="evidence" value="ECO:0007669"/>
    <property type="project" value="TreeGrafter"/>
</dbReference>
<dbReference type="PANTHER" id="PTHR43003:SF5">
    <property type="entry name" value="DNA-3-METHYLADENINE GLYCOSYLASE"/>
    <property type="match status" value="1"/>
</dbReference>
<feature type="region of interest" description="Disordered" evidence="6">
    <location>
        <begin position="204"/>
        <end position="224"/>
    </location>
</feature>
<dbReference type="SMART" id="SM00478">
    <property type="entry name" value="ENDO3c"/>
    <property type="match status" value="1"/>
</dbReference>
<dbReference type="Proteomes" id="UP000525389">
    <property type="component" value="Unassembled WGS sequence"/>
</dbReference>
<comment type="similarity">
    <text evidence="2">Belongs to the alkylbase DNA glycosidase AlkA family.</text>
</comment>
<evidence type="ECO:0000256" key="6">
    <source>
        <dbReference type="SAM" id="MobiDB-lite"/>
    </source>
</evidence>
<sequence length="224" mass="23671">MADPALPPPPAPDPHAPALAWLARDPVLAGVLAGAPPLPLLTPTPDPFGTLVRSVVGQQLSVRAAAAIHARVESALGEVTPERLLSADPADLRALGLSWAKVRTVQALAGAAREGRVDFAHLAALPDEVVITALTPLPGIGRWTAEMFLMFGLARPDVFSFGDLILRQELARLYPGRDHPVVVQAWSPQRTLAARVLWAESGRRRAAARSAAPKGSRPPPSDPL</sequence>
<comment type="catalytic activity">
    <reaction evidence="1">
        <text>Hydrolysis of alkylated DNA, releasing 3-methyladenine, 3-methylguanine, 7-methylguanine and 7-methyladenine.</text>
        <dbReference type="EC" id="3.2.2.21"/>
    </reaction>
</comment>
<dbReference type="GO" id="GO:0006307">
    <property type="term" value="P:DNA alkylation repair"/>
    <property type="evidence" value="ECO:0007669"/>
    <property type="project" value="TreeGrafter"/>
</dbReference>
<dbReference type="InterPro" id="IPR051912">
    <property type="entry name" value="Alkylbase_DNA_Glycosylase/TA"/>
</dbReference>
<dbReference type="Pfam" id="PF00730">
    <property type="entry name" value="HhH-GPD"/>
    <property type="match status" value="1"/>
</dbReference>
<dbReference type="Gene3D" id="1.10.340.30">
    <property type="entry name" value="Hypothetical protein, domain 2"/>
    <property type="match status" value="1"/>
</dbReference>
<feature type="domain" description="HhH-GPD" evidence="7">
    <location>
        <begin position="56"/>
        <end position="202"/>
    </location>
</feature>
<keyword evidence="9" id="KW-1185">Reference proteome</keyword>
<evidence type="ECO:0000256" key="2">
    <source>
        <dbReference type="ARBA" id="ARBA00010817"/>
    </source>
</evidence>
<dbReference type="PANTHER" id="PTHR43003">
    <property type="entry name" value="DNA-3-METHYLADENINE GLYCOSYLASE"/>
    <property type="match status" value="1"/>
</dbReference>